<evidence type="ECO:0000256" key="2">
    <source>
        <dbReference type="ARBA" id="ARBA00022741"/>
    </source>
</evidence>
<evidence type="ECO:0000313" key="5">
    <source>
        <dbReference type="Proteomes" id="UP000751190"/>
    </source>
</evidence>
<keyword evidence="1" id="KW-0436">Ligase</keyword>
<dbReference type="GO" id="GO:0036064">
    <property type="term" value="C:ciliary basal body"/>
    <property type="evidence" value="ECO:0007669"/>
    <property type="project" value="TreeGrafter"/>
</dbReference>
<keyword evidence="5" id="KW-1185">Reference proteome</keyword>
<dbReference type="AlphaFoldDB" id="A0A8J5XED1"/>
<dbReference type="OrthoDB" id="202825at2759"/>
<dbReference type="Pfam" id="PF03133">
    <property type="entry name" value="TTL"/>
    <property type="match status" value="1"/>
</dbReference>
<dbReference type="Gene3D" id="3.30.470.20">
    <property type="entry name" value="ATP-grasp fold, B domain"/>
    <property type="match status" value="1"/>
</dbReference>
<name>A0A8J5XED1_DIALT</name>
<dbReference type="GO" id="GO:0070740">
    <property type="term" value="F:tubulin-glutamic acid ligase activity"/>
    <property type="evidence" value="ECO:0007669"/>
    <property type="project" value="TreeGrafter"/>
</dbReference>
<evidence type="ECO:0000313" key="4">
    <source>
        <dbReference type="EMBL" id="KAG8462328.1"/>
    </source>
</evidence>
<sequence length="495" mass="56216">MLTATVHNCSKKFRLGEGKKHLERSVASAFRELGVCETVESDHDVLWGEQWDWAWEPRRRNSFNYKHGNLVNTIPGFQDTRTNAPVGLARMHVACTERCGPDRARAWCAYTKRAFCITRLGSEVSSGVADFYKYSMALALEQGVKLPLFWIIKKQRRSYGSHFVRIVALRRRDLMSNGNFERWINVSIPEGHWAIQEYVKRPLTYRARKVDVRAWGLVTSINPLRVYLLDGAFPKVSTFAYNGSTTQLANECMHVIMPLGEGCMAYADQLVRPYPPSTRSRLFFEHIRGDRSKIAVNWTETWAEEVWPQIVIKTLMVLIESRSQPLKLDRLIKGARRGRKRFLFLSPDFVIDANGGAHMVDLNANGLMIGDQYAELFDVQNETKAAMVMLGVTGFPSAPEYAAELRAAIGDFCSQVAPCDGEDKAALAELVHEERHMSNGWTRIFPSELLSRHWGSLDHSIRKGDRATLTAQDKLTDAFIRTTWRPGHGGDQYVS</sequence>
<evidence type="ECO:0000256" key="3">
    <source>
        <dbReference type="ARBA" id="ARBA00022840"/>
    </source>
</evidence>
<dbReference type="OMA" id="HRIWISK"/>
<keyword evidence="3" id="KW-0067">ATP-binding</keyword>
<organism evidence="4 5">
    <name type="scientific">Diacronema lutheri</name>
    <name type="common">Unicellular marine alga</name>
    <name type="synonym">Monochrysis lutheri</name>
    <dbReference type="NCBI Taxonomy" id="2081491"/>
    <lineage>
        <taxon>Eukaryota</taxon>
        <taxon>Haptista</taxon>
        <taxon>Haptophyta</taxon>
        <taxon>Pavlovophyceae</taxon>
        <taxon>Pavlovales</taxon>
        <taxon>Pavlovaceae</taxon>
        <taxon>Diacronema</taxon>
    </lineage>
</organism>
<proteinExistence type="predicted"/>
<dbReference type="GO" id="GO:0005524">
    <property type="term" value="F:ATP binding"/>
    <property type="evidence" value="ECO:0007669"/>
    <property type="project" value="UniProtKB-KW"/>
</dbReference>
<accession>A0A8J5XED1</accession>
<dbReference type="GO" id="GO:0000226">
    <property type="term" value="P:microtubule cytoskeleton organization"/>
    <property type="evidence" value="ECO:0007669"/>
    <property type="project" value="TreeGrafter"/>
</dbReference>
<dbReference type="GO" id="GO:0015631">
    <property type="term" value="F:tubulin binding"/>
    <property type="evidence" value="ECO:0007669"/>
    <property type="project" value="TreeGrafter"/>
</dbReference>
<dbReference type="InterPro" id="IPR004344">
    <property type="entry name" value="TTL/TTLL_fam"/>
</dbReference>
<evidence type="ECO:0000256" key="1">
    <source>
        <dbReference type="ARBA" id="ARBA00022598"/>
    </source>
</evidence>
<dbReference type="PANTHER" id="PTHR12241">
    <property type="entry name" value="TUBULIN POLYGLUTAMYLASE"/>
    <property type="match status" value="1"/>
</dbReference>
<gene>
    <name evidence="4" type="ORF">KFE25_012148</name>
</gene>
<dbReference type="EMBL" id="JAGTXO010000021">
    <property type="protein sequence ID" value="KAG8462328.1"/>
    <property type="molecule type" value="Genomic_DNA"/>
</dbReference>
<reference evidence="4" key="1">
    <citation type="submission" date="2021-05" db="EMBL/GenBank/DDBJ databases">
        <title>The genome of the haptophyte Pavlova lutheri (Diacronema luteri, Pavlovales) - a model for lipid biosynthesis in eukaryotic algae.</title>
        <authorList>
            <person name="Hulatt C.J."/>
            <person name="Posewitz M.C."/>
        </authorList>
    </citation>
    <scope>NUCLEOTIDE SEQUENCE</scope>
    <source>
        <strain evidence="4">NIVA-4/92</strain>
    </source>
</reference>
<protein>
    <submittedName>
        <fullName evidence="4">Uncharacterized protein</fullName>
    </submittedName>
</protein>
<comment type="caution">
    <text evidence="4">The sequence shown here is derived from an EMBL/GenBank/DDBJ whole genome shotgun (WGS) entry which is preliminary data.</text>
</comment>
<dbReference type="Proteomes" id="UP000751190">
    <property type="component" value="Unassembled WGS sequence"/>
</dbReference>
<keyword evidence="2" id="KW-0547">Nucleotide-binding</keyword>